<dbReference type="Pfam" id="PF03308">
    <property type="entry name" value="MeaB"/>
    <property type="match status" value="1"/>
</dbReference>
<accession>A0AAV7ZAE5</accession>
<dbReference type="NCBIfam" id="TIGR00750">
    <property type="entry name" value="lao"/>
    <property type="match status" value="1"/>
</dbReference>
<dbReference type="GO" id="GO:0005737">
    <property type="term" value="C:cytoplasm"/>
    <property type="evidence" value="ECO:0007669"/>
    <property type="project" value="TreeGrafter"/>
</dbReference>
<feature type="region of interest" description="Disordered" evidence="2">
    <location>
        <begin position="32"/>
        <end position="75"/>
    </location>
</feature>
<gene>
    <name evidence="3" type="ORF">M0812_19057</name>
</gene>
<dbReference type="EMBL" id="JANTQA010000036">
    <property type="protein sequence ID" value="KAJ3436990.1"/>
    <property type="molecule type" value="Genomic_DNA"/>
</dbReference>
<dbReference type="NCBIfam" id="NF006958">
    <property type="entry name" value="PRK09435.1"/>
    <property type="match status" value="1"/>
</dbReference>
<evidence type="ECO:0000256" key="1">
    <source>
        <dbReference type="ARBA" id="ARBA00009625"/>
    </source>
</evidence>
<dbReference type="InterPro" id="IPR027417">
    <property type="entry name" value="P-loop_NTPase"/>
</dbReference>
<comment type="caution">
    <text evidence="3">The sequence shown here is derived from an EMBL/GenBank/DDBJ whole genome shotgun (WGS) entry which is preliminary data.</text>
</comment>
<evidence type="ECO:0000313" key="4">
    <source>
        <dbReference type="Proteomes" id="UP001146793"/>
    </source>
</evidence>
<dbReference type="Gene3D" id="1.20.5.170">
    <property type="match status" value="1"/>
</dbReference>
<organism evidence="3 4">
    <name type="scientific">Anaeramoeba flamelloides</name>
    <dbReference type="NCBI Taxonomy" id="1746091"/>
    <lineage>
        <taxon>Eukaryota</taxon>
        <taxon>Metamonada</taxon>
        <taxon>Anaeramoebidae</taxon>
        <taxon>Anaeramoeba</taxon>
    </lineage>
</organism>
<sequence length="544" mass="61694">MLSYFSTRKPTPSHQRTSVPLLRTFVNVARQKEMHSKPTQRKTQNTTFNLEFQKKKKQKNPIPQQRKPMISQKKTPIQTPTFQVLTLSPSTEVLLEGIKNGDRRMLSKAITLVESELERDHKQATNLLTRIIEERRELAQIDPQSVDTFRVGVTGPPGTGKSTFVETLGTNLCNLGHKVAVIAIDPSSRKTGGSVLGDRSRMVHLGAHENSFIRPSPSRGIAGGLSVHTSDQILLCEHAGYTHIIVETVGVGQTEVSVADVTDMFMLLISPGGGDVLQGIKKGVVEFADMIVINKCDGDMIQRGQMIQYEYKNAIQLLGHQMGDWIPPVLTASSLMKIGIQDVWKKALAFKRHSQANGSFETRRETKRKNEFWKKLYEFLKMGLHRSEPTMDLIHKLEPMVEKGIISSRKASSDIVNQIFQYINDPNEENSCKEEQKKCILCLAWADLLQTQLCSVLSSASRGKIYSKKKTKTRSQFICRNCYDLWNGWNREDNPIIKSYWEWVDQLKDQNDNELEINDNDSSDGDFILQEDEEKVSNLRQYPS</sequence>
<dbReference type="Proteomes" id="UP001146793">
    <property type="component" value="Unassembled WGS sequence"/>
</dbReference>
<dbReference type="PANTHER" id="PTHR23408:SF3">
    <property type="entry name" value="METHYLMALONIC ACIDURIA TYPE A PROTEIN, MITOCHONDRIAL"/>
    <property type="match status" value="1"/>
</dbReference>
<dbReference type="AlphaFoldDB" id="A0AAV7ZAE5"/>
<evidence type="ECO:0000256" key="2">
    <source>
        <dbReference type="SAM" id="MobiDB-lite"/>
    </source>
</evidence>
<evidence type="ECO:0000313" key="3">
    <source>
        <dbReference type="EMBL" id="KAJ3436990.1"/>
    </source>
</evidence>
<reference evidence="3" key="1">
    <citation type="submission" date="2022-08" db="EMBL/GenBank/DDBJ databases">
        <title>Novel sulphate-reducing endosymbionts in the free-living metamonad Anaeramoeba.</title>
        <authorList>
            <person name="Jerlstrom-Hultqvist J."/>
            <person name="Cepicka I."/>
            <person name="Gallot-Lavallee L."/>
            <person name="Salas-Leiva D."/>
            <person name="Curtis B.A."/>
            <person name="Zahonova K."/>
            <person name="Pipaliya S."/>
            <person name="Dacks J."/>
            <person name="Roger A.J."/>
        </authorList>
    </citation>
    <scope>NUCLEOTIDE SEQUENCE</scope>
    <source>
        <strain evidence="3">Busselton2</strain>
    </source>
</reference>
<dbReference type="InterPro" id="IPR005129">
    <property type="entry name" value="GTPase_ArgK"/>
</dbReference>
<comment type="similarity">
    <text evidence="1">Belongs to the SIMIBI class G3E GTPase family. ArgK/MeaB subfamily.</text>
</comment>
<dbReference type="CDD" id="cd03114">
    <property type="entry name" value="MMAA-like"/>
    <property type="match status" value="1"/>
</dbReference>
<dbReference type="GO" id="GO:0005525">
    <property type="term" value="F:GTP binding"/>
    <property type="evidence" value="ECO:0007669"/>
    <property type="project" value="InterPro"/>
</dbReference>
<dbReference type="PANTHER" id="PTHR23408">
    <property type="entry name" value="METHYLMALONYL-COA MUTASE"/>
    <property type="match status" value="1"/>
</dbReference>
<dbReference type="Gene3D" id="3.40.50.300">
    <property type="entry name" value="P-loop containing nucleotide triphosphate hydrolases"/>
    <property type="match status" value="1"/>
</dbReference>
<name>A0AAV7ZAE5_9EUKA</name>
<protein>
    <submittedName>
        <fullName evidence="3">Methylmalonyl-coa mutase</fullName>
    </submittedName>
</protein>
<dbReference type="GO" id="GO:0003924">
    <property type="term" value="F:GTPase activity"/>
    <property type="evidence" value="ECO:0007669"/>
    <property type="project" value="InterPro"/>
</dbReference>
<feature type="compositionally biased region" description="Polar residues" evidence="2">
    <location>
        <begin position="41"/>
        <end position="50"/>
    </location>
</feature>
<dbReference type="SUPFAM" id="SSF52540">
    <property type="entry name" value="P-loop containing nucleoside triphosphate hydrolases"/>
    <property type="match status" value="1"/>
</dbReference>
<proteinExistence type="inferred from homology"/>